<feature type="region of interest" description="Disordered" evidence="7">
    <location>
        <begin position="134"/>
        <end position="156"/>
    </location>
</feature>
<feature type="compositionally biased region" description="Polar residues" evidence="7">
    <location>
        <begin position="465"/>
        <end position="480"/>
    </location>
</feature>
<dbReference type="OrthoDB" id="1601at2759"/>
<dbReference type="PANTHER" id="PTHR10778:SF10">
    <property type="entry name" value="SOLUTE CARRIER FAMILY 35 MEMBER B1"/>
    <property type="match status" value="1"/>
</dbReference>
<evidence type="ECO:0000256" key="8">
    <source>
        <dbReference type="SAM" id="Phobius"/>
    </source>
</evidence>
<evidence type="ECO:0000256" key="5">
    <source>
        <dbReference type="ARBA" id="ARBA00022989"/>
    </source>
</evidence>
<feature type="transmembrane region" description="Helical" evidence="8">
    <location>
        <begin position="104"/>
        <end position="125"/>
    </location>
</feature>
<dbReference type="GO" id="GO:0000139">
    <property type="term" value="C:Golgi membrane"/>
    <property type="evidence" value="ECO:0007669"/>
    <property type="project" value="TreeGrafter"/>
</dbReference>
<dbReference type="GO" id="GO:0005789">
    <property type="term" value="C:endoplasmic reticulum membrane"/>
    <property type="evidence" value="ECO:0007669"/>
    <property type="project" value="UniProtKB-SubCell"/>
</dbReference>
<reference evidence="9 10" key="1">
    <citation type="journal article" date="2015" name="PLoS Pathog.">
        <title>Leptomonas seymouri: Adaptations to the Dixenous Life Cycle Analyzed by Genome Sequencing, Transcriptome Profiling and Co-infection with Leishmania donovani.</title>
        <authorList>
            <person name="Kraeva N."/>
            <person name="Butenko A."/>
            <person name="Hlavacova J."/>
            <person name="Kostygov A."/>
            <person name="Myskova J."/>
            <person name="Grybchuk D."/>
            <person name="Lestinova T."/>
            <person name="Votypka J."/>
            <person name="Volf P."/>
            <person name="Opperdoes F."/>
            <person name="Flegontov P."/>
            <person name="Lukes J."/>
            <person name="Yurchenko V."/>
        </authorList>
    </citation>
    <scope>NUCLEOTIDE SEQUENCE [LARGE SCALE GENOMIC DNA]</scope>
    <source>
        <strain evidence="9 10">ATCC 30220</strain>
    </source>
</reference>
<sequence>MTPKKRLAKARSPLPCANLEVSGAPPSRNDTPSLEKPAGSTSAIFLVAQMIFCLIGINLCFGWWSVKQERVIKKPYAVLVGSAESRDGDDTVRPAHETVFLSTVYGMTLMQTLTGFLLSAMLLSIHHVVRRITQHQPTDSAHTISSPNGRTRRRSQARLSLQDVPEFLAMGLANISSSSLGYAAMRRLSYPVTLTAKMAKMLPVILVGSVWYHTRYPARKVVSCFLITGGVIVFALLDQHSTSGGKTAKTRDRPATPSSALLGAVLLIGNLLMDGYTNSTQDVLVKRYRWSGVSLMMWTNFVSVVCALFVLTVLEFGEQPWVWLCSFVDLVLSSLSRSSDQVRLQTTSAGLALVPFHDLSNFVLFLMRCDEARNDVLLMSVLNATGQLFIFHTISLFGTLALSAMTLLRKTGCVLLSIYMHGHHVQPLQWAALTTVFTGIVSEGYINVQEALERQKQRSALPPQAANTNGLPDSSSSATQRRGERR</sequence>
<dbReference type="AlphaFoldDB" id="A0A0N1I7F6"/>
<dbReference type="GO" id="GO:0005460">
    <property type="term" value="F:UDP-glucose transmembrane transporter activity"/>
    <property type="evidence" value="ECO:0007669"/>
    <property type="project" value="TreeGrafter"/>
</dbReference>
<evidence type="ECO:0000256" key="1">
    <source>
        <dbReference type="ARBA" id="ARBA00004477"/>
    </source>
</evidence>
<keyword evidence="2" id="KW-0813">Transport</keyword>
<feature type="transmembrane region" description="Helical" evidence="8">
    <location>
        <begin position="296"/>
        <end position="314"/>
    </location>
</feature>
<protein>
    <recommendedName>
        <fullName evidence="11">UDP-galactose transporter</fullName>
    </recommendedName>
</protein>
<feature type="transmembrane region" description="Helical" evidence="8">
    <location>
        <begin position="428"/>
        <end position="448"/>
    </location>
</feature>
<name>A0A0N1I7F6_LEPSE</name>
<feature type="compositionally biased region" description="Polar residues" evidence="7">
    <location>
        <begin position="134"/>
        <end position="149"/>
    </location>
</feature>
<feature type="transmembrane region" description="Helical" evidence="8">
    <location>
        <begin position="388"/>
        <end position="408"/>
    </location>
</feature>
<gene>
    <name evidence="9" type="ORF">ABL78_1470</name>
</gene>
<feature type="region of interest" description="Disordered" evidence="7">
    <location>
        <begin position="456"/>
        <end position="486"/>
    </location>
</feature>
<feature type="transmembrane region" description="Helical" evidence="8">
    <location>
        <begin position="258"/>
        <end position="276"/>
    </location>
</feature>
<dbReference type="GO" id="GO:0005459">
    <property type="term" value="F:UDP-galactose transmembrane transporter activity"/>
    <property type="evidence" value="ECO:0007669"/>
    <property type="project" value="TreeGrafter"/>
</dbReference>
<keyword evidence="3 8" id="KW-0812">Transmembrane</keyword>
<dbReference type="PANTHER" id="PTHR10778">
    <property type="entry name" value="SOLUTE CARRIER FAMILY 35 MEMBER B"/>
    <property type="match status" value="1"/>
</dbReference>
<dbReference type="VEuPathDB" id="TriTrypDB:Lsey_0024_0270"/>
<feature type="transmembrane region" description="Helical" evidence="8">
    <location>
        <begin position="43"/>
        <end position="66"/>
    </location>
</feature>
<keyword evidence="6 8" id="KW-0472">Membrane</keyword>
<comment type="caution">
    <text evidence="9">The sequence shown here is derived from an EMBL/GenBank/DDBJ whole genome shotgun (WGS) entry which is preliminary data.</text>
</comment>
<dbReference type="InterPro" id="IPR013657">
    <property type="entry name" value="SCL35B1-4/HUT1"/>
</dbReference>
<evidence type="ECO:0000256" key="7">
    <source>
        <dbReference type="SAM" id="MobiDB-lite"/>
    </source>
</evidence>
<comment type="subcellular location">
    <subcellularLocation>
        <location evidence="1">Endoplasmic reticulum membrane</location>
        <topology evidence="1">Multi-pass membrane protein</topology>
    </subcellularLocation>
</comment>
<dbReference type="Pfam" id="PF08449">
    <property type="entry name" value="UAA"/>
    <property type="match status" value="1"/>
</dbReference>
<keyword evidence="5 8" id="KW-1133">Transmembrane helix</keyword>
<dbReference type="Proteomes" id="UP000038009">
    <property type="component" value="Unassembled WGS sequence"/>
</dbReference>
<feature type="region of interest" description="Disordered" evidence="7">
    <location>
        <begin position="1"/>
        <end position="35"/>
    </location>
</feature>
<evidence type="ECO:0000256" key="4">
    <source>
        <dbReference type="ARBA" id="ARBA00022824"/>
    </source>
</evidence>
<evidence type="ECO:0000256" key="3">
    <source>
        <dbReference type="ARBA" id="ARBA00022692"/>
    </source>
</evidence>
<dbReference type="OMA" id="INLCFGW"/>
<keyword evidence="10" id="KW-1185">Reference proteome</keyword>
<accession>A0A0N1I7F6</accession>
<evidence type="ECO:0000256" key="6">
    <source>
        <dbReference type="ARBA" id="ARBA00023136"/>
    </source>
</evidence>
<evidence type="ECO:0000256" key="2">
    <source>
        <dbReference type="ARBA" id="ARBA00022448"/>
    </source>
</evidence>
<proteinExistence type="predicted"/>
<evidence type="ECO:0000313" key="10">
    <source>
        <dbReference type="Proteomes" id="UP000038009"/>
    </source>
</evidence>
<feature type="transmembrane region" description="Helical" evidence="8">
    <location>
        <begin position="218"/>
        <end position="237"/>
    </location>
</feature>
<dbReference type="EMBL" id="LJSK01000024">
    <property type="protein sequence ID" value="KPI89434.1"/>
    <property type="molecule type" value="Genomic_DNA"/>
</dbReference>
<evidence type="ECO:0008006" key="11">
    <source>
        <dbReference type="Google" id="ProtNLM"/>
    </source>
</evidence>
<feature type="transmembrane region" description="Helical" evidence="8">
    <location>
        <begin position="349"/>
        <end position="367"/>
    </location>
</feature>
<evidence type="ECO:0000313" key="9">
    <source>
        <dbReference type="EMBL" id="KPI89434.1"/>
    </source>
</evidence>
<organism evidence="9 10">
    <name type="scientific">Leptomonas seymouri</name>
    <dbReference type="NCBI Taxonomy" id="5684"/>
    <lineage>
        <taxon>Eukaryota</taxon>
        <taxon>Discoba</taxon>
        <taxon>Euglenozoa</taxon>
        <taxon>Kinetoplastea</taxon>
        <taxon>Metakinetoplastina</taxon>
        <taxon>Trypanosomatida</taxon>
        <taxon>Trypanosomatidae</taxon>
        <taxon>Leishmaniinae</taxon>
        <taxon>Leptomonas</taxon>
    </lineage>
</organism>
<keyword evidence="4" id="KW-0256">Endoplasmic reticulum</keyword>